<evidence type="ECO:0000313" key="1">
    <source>
        <dbReference type="EMBL" id="GAI05295.1"/>
    </source>
</evidence>
<name>X1LSA7_9ZZZZ</name>
<feature type="non-terminal residue" evidence="1">
    <location>
        <position position="1"/>
    </location>
</feature>
<gene>
    <name evidence="1" type="ORF">S06H3_17188</name>
</gene>
<accession>X1LSA7</accession>
<sequence length="81" mass="9346">HLYDHGWYKGISEDHTPLLKRLVADLEKIGITSAELDFEPKKTEILAKFWAESDALNVQELGLEGKEMTKAYREALELKWS</sequence>
<proteinExistence type="predicted"/>
<reference evidence="1" key="1">
    <citation type="journal article" date="2014" name="Front. Microbiol.">
        <title>High frequency of phylogenetically diverse reductive dehalogenase-homologous genes in deep subseafloor sedimentary metagenomes.</title>
        <authorList>
            <person name="Kawai M."/>
            <person name="Futagami T."/>
            <person name="Toyoda A."/>
            <person name="Takaki Y."/>
            <person name="Nishi S."/>
            <person name="Hori S."/>
            <person name="Arai W."/>
            <person name="Tsubouchi T."/>
            <person name="Morono Y."/>
            <person name="Uchiyama I."/>
            <person name="Ito T."/>
            <person name="Fujiyama A."/>
            <person name="Inagaki F."/>
            <person name="Takami H."/>
        </authorList>
    </citation>
    <scope>NUCLEOTIDE SEQUENCE</scope>
    <source>
        <strain evidence="1">Expedition CK06-06</strain>
    </source>
</reference>
<organism evidence="1">
    <name type="scientific">marine sediment metagenome</name>
    <dbReference type="NCBI Taxonomy" id="412755"/>
    <lineage>
        <taxon>unclassified sequences</taxon>
        <taxon>metagenomes</taxon>
        <taxon>ecological metagenomes</taxon>
    </lineage>
</organism>
<comment type="caution">
    <text evidence="1">The sequence shown here is derived from an EMBL/GenBank/DDBJ whole genome shotgun (WGS) entry which is preliminary data.</text>
</comment>
<dbReference type="AlphaFoldDB" id="X1LSA7"/>
<dbReference type="EMBL" id="BARV01008572">
    <property type="protein sequence ID" value="GAI05295.1"/>
    <property type="molecule type" value="Genomic_DNA"/>
</dbReference>
<protein>
    <submittedName>
        <fullName evidence="1">Uncharacterized protein</fullName>
    </submittedName>
</protein>